<keyword evidence="13" id="KW-0325">Glycoprotein</keyword>
<feature type="disulfide bond" evidence="15">
    <location>
        <begin position="50"/>
        <end position="83"/>
    </location>
</feature>
<evidence type="ECO:0000256" key="5">
    <source>
        <dbReference type="ARBA" id="ARBA00022525"/>
    </source>
</evidence>
<name>J3NWE1_GAET3</name>
<keyword evidence="14" id="KW-0449">Lipoprotein</keyword>
<evidence type="ECO:0000256" key="9">
    <source>
        <dbReference type="ARBA" id="ARBA00022729"/>
    </source>
</evidence>
<protein>
    <recommendedName>
        <fullName evidence="17">CFEM domain-containing protein</fullName>
    </recommendedName>
</protein>
<reference evidence="19" key="5">
    <citation type="submission" date="2018-04" db="UniProtKB">
        <authorList>
            <consortium name="EnsemblFungi"/>
        </authorList>
    </citation>
    <scope>IDENTIFICATION</scope>
    <source>
        <strain evidence="19">R3-111a-1</strain>
    </source>
</reference>
<evidence type="ECO:0000256" key="11">
    <source>
        <dbReference type="ARBA" id="ARBA00023136"/>
    </source>
</evidence>
<feature type="chain" id="PRO_5015094549" description="CFEM domain-containing protein" evidence="16">
    <location>
        <begin position="18"/>
        <end position="92"/>
    </location>
</feature>
<evidence type="ECO:0000256" key="7">
    <source>
        <dbReference type="ARBA" id="ARBA00022622"/>
    </source>
</evidence>
<reference evidence="18" key="2">
    <citation type="submission" date="2010-07" db="EMBL/GenBank/DDBJ databases">
        <authorList>
            <consortium name="The Broad Institute Genome Sequencing Platform"/>
            <consortium name="Broad Institute Genome Sequencing Center for Infectious Disease"/>
            <person name="Ma L.-J."/>
            <person name="Dead R."/>
            <person name="Young S."/>
            <person name="Zeng Q."/>
            <person name="Koehrsen M."/>
            <person name="Alvarado L."/>
            <person name="Berlin A."/>
            <person name="Chapman S.B."/>
            <person name="Chen Z."/>
            <person name="Freedman E."/>
            <person name="Gellesch M."/>
            <person name="Goldberg J."/>
            <person name="Griggs A."/>
            <person name="Gujja S."/>
            <person name="Heilman E.R."/>
            <person name="Heiman D."/>
            <person name="Hepburn T."/>
            <person name="Howarth C."/>
            <person name="Jen D."/>
            <person name="Larson L."/>
            <person name="Mehta T."/>
            <person name="Neiman D."/>
            <person name="Pearson M."/>
            <person name="Roberts A."/>
            <person name="Saif S."/>
            <person name="Shea T."/>
            <person name="Shenoy N."/>
            <person name="Sisk P."/>
            <person name="Stolte C."/>
            <person name="Sykes S."/>
            <person name="Walk T."/>
            <person name="White J."/>
            <person name="Yandava C."/>
            <person name="Haas B."/>
            <person name="Nusbaum C."/>
            <person name="Birren B."/>
        </authorList>
    </citation>
    <scope>NUCLEOTIDE SEQUENCE</scope>
    <source>
        <strain evidence="18">R3-111a-1</strain>
    </source>
</reference>
<evidence type="ECO:0000256" key="13">
    <source>
        <dbReference type="ARBA" id="ARBA00023180"/>
    </source>
</evidence>
<dbReference type="PANTHER" id="PTHR37928:SF2">
    <property type="entry name" value="GPI ANCHORED CFEM DOMAIN PROTEIN (AFU_ORTHOLOGUE AFUA_6G10580)"/>
    <property type="match status" value="1"/>
</dbReference>
<comment type="similarity">
    <text evidence="3">Belongs to the RBT5 family.</text>
</comment>
<dbReference type="EnsemblFungi" id="EJT75673">
    <property type="protein sequence ID" value="EJT75673"/>
    <property type="gene ID" value="GGTG_05605"/>
</dbReference>
<evidence type="ECO:0000313" key="19">
    <source>
        <dbReference type="EnsemblFungi" id="EJT75673"/>
    </source>
</evidence>
<dbReference type="EMBL" id="GL385397">
    <property type="protein sequence ID" value="EJT75673.1"/>
    <property type="molecule type" value="Genomic_DNA"/>
</dbReference>
<dbReference type="OrthoDB" id="3767534at2759"/>
<evidence type="ECO:0000256" key="2">
    <source>
        <dbReference type="ARBA" id="ARBA00004613"/>
    </source>
</evidence>
<dbReference type="GO" id="GO:0005576">
    <property type="term" value="C:extracellular region"/>
    <property type="evidence" value="ECO:0007669"/>
    <property type="project" value="UniProtKB-SubCell"/>
</dbReference>
<proteinExistence type="inferred from homology"/>
<evidence type="ECO:0000256" key="4">
    <source>
        <dbReference type="ARBA" id="ARBA00022475"/>
    </source>
</evidence>
<organism evidence="18">
    <name type="scientific">Gaeumannomyces tritici (strain R3-111a-1)</name>
    <name type="common">Wheat and barley take-all root rot fungus</name>
    <name type="synonym">Gaeumannomyces graminis var. tritici</name>
    <dbReference type="NCBI Taxonomy" id="644352"/>
    <lineage>
        <taxon>Eukaryota</taxon>
        <taxon>Fungi</taxon>
        <taxon>Dikarya</taxon>
        <taxon>Ascomycota</taxon>
        <taxon>Pezizomycotina</taxon>
        <taxon>Sordariomycetes</taxon>
        <taxon>Sordariomycetidae</taxon>
        <taxon>Magnaporthales</taxon>
        <taxon>Magnaporthaceae</taxon>
        <taxon>Gaeumannomyces</taxon>
    </lineage>
</organism>
<keyword evidence="11" id="KW-0472">Membrane</keyword>
<dbReference type="InterPro" id="IPR008427">
    <property type="entry name" value="Extracellular_membr_CFEM_dom"/>
</dbReference>
<dbReference type="GO" id="GO:0005886">
    <property type="term" value="C:plasma membrane"/>
    <property type="evidence" value="ECO:0007669"/>
    <property type="project" value="UniProtKB-SubCell"/>
</dbReference>
<evidence type="ECO:0000313" key="20">
    <source>
        <dbReference type="Proteomes" id="UP000006039"/>
    </source>
</evidence>
<keyword evidence="5" id="KW-0964">Secreted</keyword>
<dbReference type="Proteomes" id="UP000006039">
    <property type="component" value="Unassembled WGS sequence"/>
</dbReference>
<comment type="subcellular location">
    <subcellularLocation>
        <location evidence="1">Cell membrane</location>
        <topology evidence="1">Lipid-anchor</topology>
        <topology evidence="1">GPI-anchor</topology>
    </subcellularLocation>
    <subcellularLocation>
        <location evidence="2">Secreted</location>
    </subcellularLocation>
</comment>
<dbReference type="AlphaFoldDB" id="J3NWE1"/>
<reference evidence="20" key="1">
    <citation type="submission" date="2010-07" db="EMBL/GenBank/DDBJ databases">
        <title>The genome sequence of Gaeumannomyces graminis var. tritici strain R3-111a-1.</title>
        <authorList>
            <consortium name="The Broad Institute Genome Sequencing Platform"/>
            <person name="Ma L.-J."/>
            <person name="Dead R."/>
            <person name="Young S."/>
            <person name="Zeng Q."/>
            <person name="Koehrsen M."/>
            <person name="Alvarado L."/>
            <person name="Berlin A."/>
            <person name="Chapman S.B."/>
            <person name="Chen Z."/>
            <person name="Freedman E."/>
            <person name="Gellesch M."/>
            <person name="Goldberg J."/>
            <person name="Griggs A."/>
            <person name="Gujja S."/>
            <person name="Heilman E.R."/>
            <person name="Heiman D."/>
            <person name="Hepburn T."/>
            <person name="Howarth C."/>
            <person name="Jen D."/>
            <person name="Larson L."/>
            <person name="Mehta T."/>
            <person name="Neiman D."/>
            <person name="Pearson M."/>
            <person name="Roberts A."/>
            <person name="Saif S."/>
            <person name="Shea T."/>
            <person name="Shenoy N."/>
            <person name="Sisk P."/>
            <person name="Stolte C."/>
            <person name="Sykes S."/>
            <person name="Walk T."/>
            <person name="White J."/>
            <person name="Yandava C."/>
            <person name="Haas B."/>
            <person name="Nusbaum C."/>
            <person name="Birren B."/>
        </authorList>
    </citation>
    <scope>NUCLEOTIDE SEQUENCE [LARGE SCALE GENOMIC DNA]</scope>
    <source>
        <strain evidence="20">R3-111a-1</strain>
    </source>
</reference>
<evidence type="ECO:0000256" key="15">
    <source>
        <dbReference type="PROSITE-ProRule" id="PRU01356"/>
    </source>
</evidence>
<accession>J3NWE1</accession>
<dbReference type="Pfam" id="PF05730">
    <property type="entry name" value="CFEM"/>
    <property type="match status" value="1"/>
</dbReference>
<dbReference type="HOGENOM" id="CLU_063084_7_1_1"/>
<keyword evidence="7" id="KW-0336">GPI-anchor</keyword>
<keyword evidence="4" id="KW-1003">Cell membrane</keyword>
<dbReference type="eggNOG" id="ENOG502SFDE">
    <property type="taxonomic scope" value="Eukaryota"/>
</dbReference>
<evidence type="ECO:0000313" key="18">
    <source>
        <dbReference type="EMBL" id="EJT75673.1"/>
    </source>
</evidence>
<dbReference type="InterPro" id="IPR051735">
    <property type="entry name" value="CFEM_domain"/>
</dbReference>
<evidence type="ECO:0000256" key="8">
    <source>
        <dbReference type="ARBA" id="ARBA00022723"/>
    </source>
</evidence>
<keyword evidence="9 16" id="KW-0732">Signal</keyword>
<evidence type="ECO:0000256" key="10">
    <source>
        <dbReference type="ARBA" id="ARBA00023004"/>
    </source>
</evidence>
<keyword evidence="8 15" id="KW-0479">Metal-binding</keyword>
<dbReference type="PROSITE" id="PS52012">
    <property type="entry name" value="CFEM"/>
    <property type="match status" value="1"/>
</dbReference>
<keyword evidence="10 15" id="KW-0408">Iron</keyword>
<reference evidence="19" key="4">
    <citation type="journal article" date="2015" name="G3 (Bethesda)">
        <title>Genome sequences of three phytopathogenic species of the Magnaporthaceae family of fungi.</title>
        <authorList>
            <person name="Okagaki L.H."/>
            <person name="Nunes C.C."/>
            <person name="Sailsbery J."/>
            <person name="Clay B."/>
            <person name="Brown D."/>
            <person name="John T."/>
            <person name="Oh Y."/>
            <person name="Young N."/>
            <person name="Fitzgerald M."/>
            <person name="Haas B.J."/>
            <person name="Zeng Q."/>
            <person name="Young S."/>
            <person name="Adiconis X."/>
            <person name="Fan L."/>
            <person name="Levin J.Z."/>
            <person name="Mitchell T.K."/>
            <person name="Okubara P.A."/>
            <person name="Farman M.L."/>
            <person name="Kohn L.M."/>
            <person name="Birren B."/>
            <person name="Ma L.-J."/>
            <person name="Dean R.A."/>
        </authorList>
    </citation>
    <scope>NUCLEOTIDE SEQUENCE</scope>
    <source>
        <strain evidence="19">R3-111a-1</strain>
    </source>
</reference>
<dbReference type="VEuPathDB" id="FungiDB:GGTG_05605"/>
<feature type="binding site" description="axial binding residue" evidence="15">
    <location>
        <position position="45"/>
    </location>
    <ligand>
        <name>heme</name>
        <dbReference type="ChEBI" id="CHEBI:30413"/>
    </ligand>
    <ligandPart>
        <name>Fe</name>
        <dbReference type="ChEBI" id="CHEBI:18248"/>
    </ligandPart>
</feature>
<evidence type="ECO:0000256" key="16">
    <source>
        <dbReference type="SAM" id="SignalP"/>
    </source>
</evidence>
<evidence type="ECO:0000256" key="14">
    <source>
        <dbReference type="ARBA" id="ARBA00023288"/>
    </source>
</evidence>
<keyword evidence="12 15" id="KW-1015">Disulfide bond</keyword>
<reference evidence="18" key="3">
    <citation type="submission" date="2010-09" db="EMBL/GenBank/DDBJ databases">
        <title>Annotation of Gaeumannomyces graminis var. tritici R3-111a-1.</title>
        <authorList>
            <consortium name="The Broad Institute Genome Sequencing Platform"/>
            <person name="Ma L.-J."/>
            <person name="Dead R."/>
            <person name="Young S.K."/>
            <person name="Zeng Q."/>
            <person name="Gargeya S."/>
            <person name="Fitzgerald M."/>
            <person name="Haas B."/>
            <person name="Abouelleil A."/>
            <person name="Alvarado L."/>
            <person name="Arachchi H.M."/>
            <person name="Berlin A."/>
            <person name="Brown A."/>
            <person name="Chapman S.B."/>
            <person name="Chen Z."/>
            <person name="Dunbar C."/>
            <person name="Freedman E."/>
            <person name="Gearin G."/>
            <person name="Gellesch M."/>
            <person name="Goldberg J."/>
            <person name="Griggs A."/>
            <person name="Gujja S."/>
            <person name="Heiman D."/>
            <person name="Howarth C."/>
            <person name="Larson L."/>
            <person name="Lui A."/>
            <person name="MacDonald P.J.P."/>
            <person name="Mehta T."/>
            <person name="Montmayeur A."/>
            <person name="Murphy C."/>
            <person name="Neiman D."/>
            <person name="Pearson M."/>
            <person name="Priest M."/>
            <person name="Roberts A."/>
            <person name="Saif S."/>
            <person name="Shea T."/>
            <person name="Shenoy N."/>
            <person name="Sisk P."/>
            <person name="Stolte C."/>
            <person name="Sykes S."/>
            <person name="Yandava C."/>
            <person name="Wortman J."/>
            <person name="Nusbaum C."/>
            <person name="Birren B."/>
        </authorList>
    </citation>
    <scope>NUCLEOTIDE SEQUENCE</scope>
    <source>
        <strain evidence="18">R3-111a-1</strain>
    </source>
</reference>
<sequence length="92" mass="9399">MQFKTVLVALVAAVASAQDISKIPICAISCFLNNTSGTGCSSVFDFKCLCGNAPYFGRVQACATTACSAADQAKTLAWAKGTCSSVGVPLPE</sequence>
<dbReference type="GO" id="GO:0046872">
    <property type="term" value="F:metal ion binding"/>
    <property type="evidence" value="ECO:0007669"/>
    <property type="project" value="UniProtKB-UniRule"/>
</dbReference>
<keyword evidence="20" id="KW-1185">Reference proteome</keyword>
<dbReference type="RefSeq" id="XP_009221673.1">
    <property type="nucleotide sequence ID" value="XM_009223409.1"/>
</dbReference>
<dbReference type="GO" id="GO:0098552">
    <property type="term" value="C:side of membrane"/>
    <property type="evidence" value="ECO:0007669"/>
    <property type="project" value="UniProtKB-KW"/>
</dbReference>
<feature type="signal peptide" evidence="16">
    <location>
        <begin position="1"/>
        <end position="17"/>
    </location>
</feature>
<keyword evidence="6 15" id="KW-0349">Heme</keyword>
<feature type="domain" description="CFEM" evidence="17">
    <location>
        <begin position="1"/>
        <end position="92"/>
    </location>
</feature>
<evidence type="ECO:0000259" key="17">
    <source>
        <dbReference type="PROSITE" id="PS52012"/>
    </source>
</evidence>
<dbReference type="GeneID" id="20346063"/>
<gene>
    <name evidence="19" type="primary">20346063</name>
    <name evidence="18" type="ORF">GGTG_05605</name>
</gene>
<dbReference type="PANTHER" id="PTHR37928">
    <property type="entry name" value="CFEM DOMAIN PROTEIN (AFU_ORTHOLOGUE AFUA_6G14090)"/>
    <property type="match status" value="1"/>
</dbReference>
<comment type="caution">
    <text evidence="15">Lacks conserved residue(s) required for the propagation of feature annotation.</text>
</comment>
<evidence type="ECO:0000256" key="1">
    <source>
        <dbReference type="ARBA" id="ARBA00004609"/>
    </source>
</evidence>
<evidence type="ECO:0000256" key="6">
    <source>
        <dbReference type="ARBA" id="ARBA00022617"/>
    </source>
</evidence>
<evidence type="ECO:0000256" key="12">
    <source>
        <dbReference type="ARBA" id="ARBA00023157"/>
    </source>
</evidence>
<dbReference type="SMART" id="SM00747">
    <property type="entry name" value="CFEM"/>
    <property type="match status" value="1"/>
</dbReference>
<evidence type="ECO:0000256" key="3">
    <source>
        <dbReference type="ARBA" id="ARBA00010031"/>
    </source>
</evidence>